<proteinExistence type="predicted"/>
<comment type="caution">
    <text evidence="2">The sequence shown here is derived from an EMBL/GenBank/DDBJ whole genome shotgun (WGS) entry which is preliminary data.</text>
</comment>
<keyword evidence="3" id="KW-1185">Reference proteome</keyword>
<dbReference type="Proteomes" id="UP000467841">
    <property type="component" value="Unassembled WGS sequence"/>
</dbReference>
<dbReference type="EMBL" id="CACVBM020001262">
    <property type="protein sequence ID" value="CAA7042076.1"/>
    <property type="molecule type" value="Genomic_DNA"/>
</dbReference>
<dbReference type="AlphaFoldDB" id="A0A6D2JY44"/>
<sequence>MALQPDFSLSDPIKTSPLQPTRETLDSFYERSSVKEGSFPNLMCTQELSPISEASSSEMINKTFAMTKSEAEMNA</sequence>
<name>A0A6D2JY44_9BRAS</name>
<gene>
    <name evidence="2" type="ORF">MERR_LOCUS29311</name>
</gene>
<organism evidence="2 3">
    <name type="scientific">Microthlaspi erraticum</name>
    <dbReference type="NCBI Taxonomy" id="1685480"/>
    <lineage>
        <taxon>Eukaryota</taxon>
        <taxon>Viridiplantae</taxon>
        <taxon>Streptophyta</taxon>
        <taxon>Embryophyta</taxon>
        <taxon>Tracheophyta</taxon>
        <taxon>Spermatophyta</taxon>
        <taxon>Magnoliopsida</taxon>
        <taxon>eudicotyledons</taxon>
        <taxon>Gunneridae</taxon>
        <taxon>Pentapetalae</taxon>
        <taxon>rosids</taxon>
        <taxon>malvids</taxon>
        <taxon>Brassicales</taxon>
        <taxon>Brassicaceae</taxon>
        <taxon>Coluteocarpeae</taxon>
        <taxon>Microthlaspi</taxon>
    </lineage>
</organism>
<evidence type="ECO:0000256" key="1">
    <source>
        <dbReference type="SAM" id="MobiDB-lite"/>
    </source>
</evidence>
<protein>
    <submittedName>
        <fullName evidence="2">Uncharacterized protein</fullName>
    </submittedName>
</protein>
<reference evidence="2" key="1">
    <citation type="submission" date="2020-01" db="EMBL/GenBank/DDBJ databases">
        <authorList>
            <person name="Mishra B."/>
        </authorList>
    </citation>
    <scope>NUCLEOTIDE SEQUENCE [LARGE SCALE GENOMIC DNA]</scope>
</reference>
<evidence type="ECO:0000313" key="3">
    <source>
        <dbReference type="Proteomes" id="UP000467841"/>
    </source>
</evidence>
<accession>A0A6D2JY44</accession>
<evidence type="ECO:0000313" key="2">
    <source>
        <dbReference type="EMBL" id="CAA7042076.1"/>
    </source>
</evidence>
<feature type="region of interest" description="Disordered" evidence="1">
    <location>
        <begin position="1"/>
        <end position="20"/>
    </location>
</feature>